<feature type="domain" description="Electron transfer flavoprotein alpha/beta-subunit N-terminal" evidence="2">
    <location>
        <begin position="7"/>
        <end position="197"/>
    </location>
</feature>
<dbReference type="InterPro" id="IPR014730">
    <property type="entry name" value="ETF_a/b_N"/>
</dbReference>
<dbReference type="Pfam" id="PF01012">
    <property type="entry name" value="ETF"/>
    <property type="match status" value="1"/>
</dbReference>
<dbReference type="InterPro" id="IPR001308">
    <property type="entry name" value="ETF_a/FixB"/>
</dbReference>
<evidence type="ECO:0000313" key="4">
    <source>
        <dbReference type="Proteomes" id="UP001596310"/>
    </source>
</evidence>
<dbReference type="PANTHER" id="PTHR43153">
    <property type="entry name" value="ELECTRON TRANSFER FLAVOPROTEIN ALPHA"/>
    <property type="match status" value="1"/>
</dbReference>
<dbReference type="InterPro" id="IPR014731">
    <property type="entry name" value="ETF_asu_C"/>
</dbReference>
<dbReference type="EMBL" id="JBHSSM010000017">
    <property type="protein sequence ID" value="MFC6315430.1"/>
    <property type="molecule type" value="Genomic_DNA"/>
</dbReference>
<accession>A0ABW1URC4</accession>
<dbReference type="CDD" id="cd01715">
    <property type="entry name" value="ETF_alpha"/>
    <property type="match status" value="1"/>
</dbReference>
<dbReference type="PIRSF" id="PIRSF000089">
    <property type="entry name" value="Electra_flavoP_a"/>
    <property type="match status" value="1"/>
</dbReference>
<proteinExistence type="inferred from homology"/>
<dbReference type="SMART" id="SM00893">
    <property type="entry name" value="ETF"/>
    <property type="match status" value="1"/>
</dbReference>
<evidence type="ECO:0000259" key="2">
    <source>
        <dbReference type="SMART" id="SM00893"/>
    </source>
</evidence>
<dbReference type="SUPFAM" id="SSF52467">
    <property type="entry name" value="DHS-like NAD/FAD-binding domain"/>
    <property type="match status" value="1"/>
</dbReference>
<dbReference type="RefSeq" id="WP_125597763.1">
    <property type="nucleotide sequence ID" value="NZ_JBHSSM010000017.1"/>
</dbReference>
<dbReference type="Gene3D" id="3.40.50.620">
    <property type="entry name" value="HUPs"/>
    <property type="match status" value="1"/>
</dbReference>
<sequence>MTKIPEVWIFAEHQQNQIEPTVLQLISKAQAIAPTFKVVAVLLEAPDQQLEQTLAAYGPDQILAVKQSQLEQVADVEQAMILQQLVQARQPNSFLFGATALGRSLAPRLQAKLQTGLTADCLDLYFEDELLVQVKPSYGDNIMCEITCPERRPQMATVRPNTFAAVPVEADQVCQEIEVLTDLTWPKVAHFDILNEQVIPTPPASLAQADRIVALGRGAADPASVATARQLTAALNAQLGVTRPLTDDPQFAVSNQIGQSGQTVAPELLFCCGISGAVQFLTGITQAQTVVAINSDAQAAIFGVADYGFVGDAKAFMTALNHALLAKNA</sequence>
<dbReference type="InterPro" id="IPR033947">
    <property type="entry name" value="ETF_alpha_N"/>
</dbReference>
<comment type="caution">
    <text evidence="3">The sequence shown here is derived from an EMBL/GenBank/DDBJ whole genome shotgun (WGS) entry which is preliminary data.</text>
</comment>
<organism evidence="3 4">
    <name type="scientific">Lapidilactobacillus achengensis</name>
    <dbReference type="NCBI Taxonomy" id="2486000"/>
    <lineage>
        <taxon>Bacteria</taxon>
        <taxon>Bacillati</taxon>
        <taxon>Bacillota</taxon>
        <taxon>Bacilli</taxon>
        <taxon>Lactobacillales</taxon>
        <taxon>Lactobacillaceae</taxon>
        <taxon>Lapidilactobacillus</taxon>
    </lineage>
</organism>
<dbReference type="SUPFAM" id="SSF52402">
    <property type="entry name" value="Adenine nucleotide alpha hydrolases-like"/>
    <property type="match status" value="1"/>
</dbReference>
<dbReference type="Pfam" id="PF00766">
    <property type="entry name" value="ETF_alpha"/>
    <property type="match status" value="1"/>
</dbReference>
<comment type="similarity">
    <text evidence="1">Belongs to the ETF alpha-subunit/FixB family.</text>
</comment>
<gene>
    <name evidence="3" type="ORF">ACFQHW_07635</name>
</gene>
<name>A0ABW1URC4_9LACO</name>
<evidence type="ECO:0000313" key="3">
    <source>
        <dbReference type="EMBL" id="MFC6315430.1"/>
    </source>
</evidence>
<evidence type="ECO:0000256" key="1">
    <source>
        <dbReference type="ARBA" id="ARBA00005817"/>
    </source>
</evidence>
<dbReference type="PANTHER" id="PTHR43153:SF1">
    <property type="entry name" value="ELECTRON TRANSFER FLAVOPROTEIN SUBUNIT ALPHA, MITOCHONDRIAL"/>
    <property type="match status" value="1"/>
</dbReference>
<reference evidence="4" key="1">
    <citation type="journal article" date="2019" name="Int. J. Syst. Evol. Microbiol.">
        <title>The Global Catalogue of Microorganisms (GCM) 10K type strain sequencing project: providing services to taxonomists for standard genome sequencing and annotation.</title>
        <authorList>
            <consortium name="The Broad Institute Genomics Platform"/>
            <consortium name="The Broad Institute Genome Sequencing Center for Infectious Disease"/>
            <person name="Wu L."/>
            <person name="Ma J."/>
        </authorList>
    </citation>
    <scope>NUCLEOTIDE SEQUENCE [LARGE SCALE GENOMIC DNA]</scope>
    <source>
        <strain evidence="4">CCM 8897</strain>
    </source>
</reference>
<protein>
    <submittedName>
        <fullName evidence="3">Electron transfer flavoprotein subunit alpha/FixB family protein</fullName>
    </submittedName>
</protein>
<dbReference type="InterPro" id="IPR014729">
    <property type="entry name" value="Rossmann-like_a/b/a_fold"/>
</dbReference>
<keyword evidence="4" id="KW-1185">Reference proteome</keyword>
<dbReference type="Proteomes" id="UP001596310">
    <property type="component" value="Unassembled WGS sequence"/>
</dbReference>
<dbReference type="InterPro" id="IPR029035">
    <property type="entry name" value="DHS-like_NAD/FAD-binding_dom"/>
</dbReference>
<dbReference type="Gene3D" id="3.40.50.1220">
    <property type="entry name" value="TPP-binding domain"/>
    <property type="match status" value="1"/>
</dbReference>